<accession>A0ABP7D6H3</accession>
<evidence type="ECO:0000256" key="5">
    <source>
        <dbReference type="ARBA" id="ARBA00023284"/>
    </source>
</evidence>
<keyword evidence="5" id="KW-0676">Redox-active center</keyword>
<evidence type="ECO:0000313" key="8">
    <source>
        <dbReference type="EMBL" id="GAA3699836.1"/>
    </source>
</evidence>
<dbReference type="PANTHER" id="PTHR13887:SF14">
    <property type="entry name" value="DISULFIDE BOND FORMATION PROTEIN D"/>
    <property type="match status" value="1"/>
</dbReference>
<dbReference type="PANTHER" id="PTHR13887">
    <property type="entry name" value="GLUTATHIONE S-TRANSFERASE KAPPA"/>
    <property type="match status" value="1"/>
</dbReference>
<dbReference type="PROSITE" id="PS51257">
    <property type="entry name" value="PROKAR_LIPOPROTEIN"/>
    <property type="match status" value="1"/>
</dbReference>
<dbReference type="InterPro" id="IPR012336">
    <property type="entry name" value="Thioredoxin-like_fold"/>
</dbReference>
<evidence type="ECO:0000259" key="7">
    <source>
        <dbReference type="Pfam" id="PF13462"/>
    </source>
</evidence>
<evidence type="ECO:0000256" key="1">
    <source>
        <dbReference type="ARBA" id="ARBA00005791"/>
    </source>
</evidence>
<keyword evidence="4" id="KW-1015">Disulfide bond</keyword>
<protein>
    <recommendedName>
        <fullName evidence="7">Thioredoxin-like fold domain-containing protein</fullName>
    </recommendedName>
</protein>
<feature type="domain" description="Thioredoxin-like fold" evidence="7">
    <location>
        <begin position="55"/>
        <end position="245"/>
    </location>
</feature>
<feature type="signal peptide" evidence="6">
    <location>
        <begin position="1"/>
        <end position="18"/>
    </location>
</feature>
<name>A0ABP7D6H3_9SPHN</name>
<dbReference type="Gene3D" id="3.40.30.10">
    <property type="entry name" value="Glutaredoxin"/>
    <property type="match status" value="1"/>
</dbReference>
<evidence type="ECO:0000256" key="6">
    <source>
        <dbReference type="SAM" id="SignalP"/>
    </source>
</evidence>
<dbReference type="SUPFAM" id="SSF52833">
    <property type="entry name" value="Thioredoxin-like"/>
    <property type="match status" value="1"/>
</dbReference>
<sequence>MKFATLPALFLAPLALIACSGGGTGGNDTGTATAAPVAAVTPPAGRSWAETVSKTEQGYVMGNPNAPIKLVEYGARTCPTCGAFAREGFKPLTDNYVASGKVSFEFRDYLVHGAPDLVLTLLGTCTTEAAFFPVLEQMYANQNGFLDKLQAISPAQQQALQSQTPLQQVMTLAEAMGAIDFVKQRGIPEAKARQCLSSQARLEEVAKPTEKATQDGTVTGTPTFIINGNTVPNTVTWSQLETALKAAGA</sequence>
<evidence type="ECO:0000256" key="4">
    <source>
        <dbReference type="ARBA" id="ARBA00023157"/>
    </source>
</evidence>
<dbReference type="Proteomes" id="UP001500523">
    <property type="component" value="Unassembled WGS sequence"/>
</dbReference>
<dbReference type="InterPro" id="IPR036249">
    <property type="entry name" value="Thioredoxin-like_sf"/>
</dbReference>
<dbReference type="RefSeq" id="WP_344692051.1">
    <property type="nucleotide sequence ID" value="NZ_BAABBF010000002.1"/>
</dbReference>
<comment type="caution">
    <text evidence="8">The sequence shown here is derived from an EMBL/GenBank/DDBJ whole genome shotgun (WGS) entry which is preliminary data.</text>
</comment>
<reference evidence="9" key="1">
    <citation type="journal article" date="2019" name="Int. J. Syst. Evol. Microbiol.">
        <title>The Global Catalogue of Microorganisms (GCM) 10K type strain sequencing project: providing services to taxonomists for standard genome sequencing and annotation.</title>
        <authorList>
            <consortium name="The Broad Institute Genomics Platform"/>
            <consortium name="The Broad Institute Genome Sequencing Center for Infectious Disease"/>
            <person name="Wu L."/>
            <person name="Ma J."/>
        </authorList>
    </citation>
    <scope>NUCLEOTIDE SEQUENCE [LARGE SCALE GENOMIC DNA]</scope>
    <source>
        <strain evidence="9">JCM 17498</strain>
    </source>
</reference>
<evidence type="ECO:0000256" key="3">
    <source>
        <dbReference type="ARBA" id="ARBA00023002"/>
    </source>
</evidence>
<organism evidence="8 9">
    <name type="scientific">Sphingomonas cynarae</name>
    <dbReference type="NCBI Taxonomy" id="930197"/>
    <lineage>
        <taxon>Bacteria</taxon>
        <taxon>Pseudomonadati</taxon>
        <taxon>Pseudomonadota</taxon>
        <taxon>Alphaproteobacteria</taxon>
        <taxon>Sphingomonadales</taxon>
        <taxon>Sphingomonadaceae</taxon>
        <taxon>Sphingomonas</taxon>
    </lineage>
</organism>
<keyword evidence="2 6" id="KW-0732">Signal</keyword>
<feature type="chain" id="PRO_5047398260" description="Thioredoxin-like fold domain-containing protein" evidence="6">
    <location>
        <begin position="19"/>
        <end position="249"/>
    </location>
</feature>
<evidence type="ECO:0000256" key="2">
    <source>
        <dbReference type="ARBA" id="ARBA00022729"/>
    </source>
</evidence>
<dbReference type="EMBL" id="BAABBF010000002">
    <property type="protein sequence ID" value="GAA3699836.1"/>
    <property type="molecule type" value="Genomic_DNA"/>
</dbReference>
<keyword evidence="3" id="KW-0560">Oxidoreductase</keyword>
<comment type="similarity">
    <text evidence="1">Belongs to the thioredoxin family. DsbA subfamily.</text>
</comment>
<dbReference type="Gene3D" id="1.10.40.110">
    <property type="match status" value="1"/>
</dbReference>
<gene>
    <name evidence="8" type="ORF">GCM10022268_07430</name>
</gene>
<dbReference type="Pfam" id="PF13462">
    <property type="entry name" value="Thioredoxin_4"/>
    <property type="match status" value="1"/>
</dbReference>
<keyword evidence="9" id="KW-1185">Reference proteome</keyword>
<evidence type="ECO:0000313" key="9">
    <source>
        <dbReference type="Proteomes" id="UP001500523"/>
    </source>
</evidence>
<proteinExistence type="inferred from homology"/>